<dbReference type="Gene3D" id="1.10.10.60">
    <property type="entry name" value="Homeodomain-like"/>
    <property type="match status" value="1"/>
</dbReference>
<dbReference type="InterPro" id="IPR054156">
    <property type="entry name" value="YxaF_TetR_C"/>
</dbReference>
<accession>A0A1H2BJY5</accession>
<protein>
    <submittedName>
        <fullName evidence="6">Transcriptional regulator, TetR family</fullName>
    </submittedName>
</protein>
<proteinExistence type="predicted"/>
<evidence type="ECO:0000313" key="7">
    <source>
        <dbReference type="Proteomes" id="UP000198481"/>
    </source>
</evidence>
<gene>
    <name evidence="6" type="ORF">SAMN05216222_5256</name>
</gene>
<keyword evidence="1" id="KW-0805">Transcription regulation</keyword>
<evidence type="ECO:0000313" key="6">
    <source>
        <dbReference type="EMBL" id="SDT58563.1"/>
    </source>
</evidence>
<dbReference type="PROSITE" id="PS50977">
    <property type="entry name" value="HTH_TETR_2"/>
    <property type="match status" value="1"/>
</dbReference>
<keyword evidence="3" id="KW-0804">Transcription</keyword>
<dbReference type="PRINTS" id="PR00455">
    <property type="entry name" value="HTHTETR"/>
</dbReference>
<feature type="domain" description="HTH tetR-type" evidence="5">
    <location>
        <begin position="9"/>
        <end position="69"/>
    </location>
</feature>
<dbReference type="GO" id="GO:0003677">
    <property type="term" value="F:DNA binding"/>
    <property type="evidence" value="ECO:0007669"/>
    <property type="project" value="UniProtKB-UniRule"/>
</dbReference>
<reference evidence="6 7" key="1">
    <citation type="submission" date="2016-10" db="EMBL/GenBank/DDBJ databases">
        <authorList>
            <person name="de Groot N.N."/>
        </authorList>
    </citation>
    <scope>NUCLEOTIDE SEQUENCE [LARGE SCALE GENOMIC DNA]</scope>
    <source>
        <strain evidence="6 7">LMG 26867</strain>
    </source>
</reference>
<keyword evidence="2 4" id="KW-0238">DNA-binding</keyword>
<dbReference type="PANTHER" id="PTHR47506">
    <property type="entry name" value="TRANSCRIPTIONAL REGULATORY PROTEIN"/>
    <property type="match status" value="1"/>
</dbReference>
<organism evidence="6 7">
    <name type="scientific">Pseudomonas prosekii</name>
    <dbReference type="NCBI Taxonomy" id="1148509"/>
    <lineage>
        <taxon>Bacteria</taxon>
        <taxon>Pseudomonadati</taxon>
        <taxon>Pseudomonadota</taxon>
        <taxon>Gammaproteobacteria</taxon>
        <taxon>Pseudomonadales</taxon>
        <taxon>Pseudomonadaceae</taxon>
        <taxon>Pseudomonas</taxon>
    </lineage>
</organism>
<evidence type="ECO:0000256" key="4">
    <source>
        <dbReference type="PROSITE-ProRule" id="PRU00335"/>
    </source>
</evidence>
<evidence type="ECO:0000256" key="3">
    <source>
        <dbReference type="ARBA" id="ARBA00023163"/>
    </source>
</evidence>
<dbReference type="Proteomes" id="UP000198481">
    <property type="component" value="Chromosome I"/>
</dbReference>
<dbReference type="Pfam" id="PF21993">
    <property type="entry name" value="TetR_C_13_2"/>
    <property type="match status" value="1"/>
</dbReference>
<dbReference type="InterPro" id="IPR036271">
    <property type="entry name" value="Tet_transcr_reg_TetR-rel_C_sf"/>
</dbReference>
<evidence type="ECO:0000256" key="1">
    <source>
        <dbReference type="ARBA" id="ARBA00023015"/>
    </source>
</evidence>
<feature type="DNA-binding region" description="H-T-H motif" evidence="4">
    <location>
        <begin position="32"/>
        <end position="51"/>
    </location>
</feature>
<dbReference type="Gene3D" id="1.10.357.10">
    <property type="entry name" value="Tetracycline Repressor, domain 2"/>
    <property type="match status" value="1"/>
</dbReference>
<dbReference type="EMBL" id="LT629762">
    <property type="protein sequence ID" value="SDT58563.1"/>
    <property type="molecule type" value="Genomic_DNA"/>
</dbReference>
<dbReference type="SUPFAM" id="SSF46689">
    <property type="entry name" value="Homeodomain-like"/>
    <property type="match status" value="1"/>
</dbReference>
<dbReference type="InterPro" id="IPR001647">
    <property type="entry name" value="HTH_TetR"/>
</dbReference>
<dbReference type="RefSeq" id="WP_092280709.1">
    <property type="nucleotide sequence ID" value="NZ_LT629762.1"/>
</dbReference>
<evidence type="ECO:0000259" key="5">
    <source>
        <dbReference type="PROSITE" id="PS50977"/>
    </source>
</evidence>
<dbReference type="AlphaFoldDB" id="A0A1H2BJY5"/>
<evidence type="ECO:0000256" key="2">
    <source>
        <dbReference type="ARBA" id="ARBA00023125"/>
    </source>
</evidence>
<dbReference type="Pfam" id="PF00440">
    <property type="entry name" value="TetR_N"/>
    <property type="match status" value="1"/>
</dbReference>
<dbReference type="STRING" id="1148509.SAMN05216222_5256"/>
<sequence length="197" mass="21113">MKVSKEQNAYNREALISAASSLFQTQGFAATGVAQISEEAGLTQGGFYGHFKSKSLLVEAACRKAMANGRDSWRAMMGPAANDLETLIDAYVSPEHVEAVAEGCPMAAYTCEIKSQDEAIQNTFTHGFEDMVAILQEVLARDFADETARREALFFMCSMVGSVAIARATKTTNPLLADEIIAATRENLKAVANSAGS</sequence>
<dbReference type="PANTHER" id="PTHR47506:SF7">
    <property type="entry name" value="TRANSCRIPTIONAL REGULATORY PROTEIN"/>
    <property type="match status" value="1"/>
</dbReference>
<dbReference type="SUPFAM" id="SSF48498">
    <property type="entry name" value="Tetracyclin repressor-like, C-terminal domain"/>
    <property type="match status" value="1"/>
</dbReference>
<name>A0A1H2BJY5_9PSED</name>
<dbReference type="InterPro" id="IPR009057">
    <property type="entry name" value="Homeodomain-like_sf"/>
</dbReference>